<dbReference type="HAMAP" id="MF_00048">
    <property type="entry name" value="UPF0102"/>
    <property type="match status" value="1"/>
</dbReference>
<dbReference type="NCBIfam" id="NF009151">
    <property type="entry name" value="PRK12497.1-5"/>
    <property type="match status" value="1"/>
</dbReference>
<dbReference type="Pfam" id="PF02021">
    <property type="entry name" value="UPF0102"/>
    <property type="match status" value="1"/>
</dbReference>
<dbReference type="InterPro" id="IPR011335">
    <property type="entry name" value="Restrct_endonuc-II-like"/>
</dbReference>
<proteinExistence type="inferred from homology"/>
<dbReference type="SUPFAM" id="SSF52980">
    <property type="entry name" value="Restriction endonuclease-like"/>
    <property type="match status" value="1"/>
</dbReference>
<dbReference type="RefSeq" id="WP_407339242.1">
    <property type="nucleotide sequence ID" value="NZ_CP136862.1"/>
</dbReference>
<evidence type="ECO:0000313" key="3">
    <source>
        <dbReference type="EMBL" id="WOJ89796.1"/>
    </source>
</evidence>
<evidence type="ECO:0000256" key="2">
    <source>
        <dbReference type="HAMAP-Rule" id="MF_00048"/>
    </source>
</evidence>
<gene>
    <name evidence="3" type="ORF">RZS28_00320</name>
</gene>
<accession>A0ABZ0HSL1</accession>
<organism evidence="3 4">
    <name type="scientific">Methylocapsa polymorpha</name>
    <dbReference type="NCBI Taxonomy" id="3080828"/>
    <lineage>
        <taxon>Bacteria</taxon>
        <taxon>Pseudomonadati</taxon>
        <taxon>Pseudomonadota</taxon>
        <taxon>Alphaproteobacteria</taxon>
        <taxon>Hyphomicrobiales</taxon>
        <taxon>Beijerinckiaceae</taxon>
        <taxon>Methylocapsa</taxon>
    </lineage>
</organism>
<dbReference type="PANTHER" id="PTHR34039:SF1">
    <property type="entry name" value="UPF0102 PROTEIN YRAN"/>
    <property type="match status" value="1"/>
</dbReference>
<evidence type="ECO:0000256" key="1">
    <source>
        <dbReference type="ARBA" id="ARBA00006738"/>
    </source>
</evidence>
<sequence>MRTARDRRRAHWRGILAEQLAALVLRAFGYRILACRYRVNGGEIDIVARRGDAVAFVEVKARPTLDEAKTAIDLTKRRRMSRAAKIWLSANPWAAPLTLRGDAVYLAPWRWPRHAIAAVDLDLG</sequence>
<dbReference type="Gene3D" id="3.40.1350.10">
    <property type="match status" value="1"/>
</dbReference>
<evidence type="ECO:0000313" key="4">
    <source>
        <dbReference type="Proteomes" id="UP001626536"/>
    </source>
</evidence>
<name>A0ABZ0HSL1_9HYPH</name>
<comment type="similarity">
    <text evidence="1 2">Belongs to the UPF0102 family.</text>
</comment>
<dbReference type="EMBL" id="CP136862">
    <property type="protein sequence ID" value="WOJ89796.1"/>
    <property type="molecule type" value="Genomic_DNA"/>
</dbReference>
<keyword evidence="4" id="KW-1185">Reference proteome</keyword>
<dbReference type="InterPro" id="IPR003509">
    <property type="entry name" value="UPF0102_YraN-like"/>
</dbReference>
<dbReference type="Proteomes" id="UP001626536">
    <property type="component" value="Chromosome"/>
</dbReference>
<reference evidence="3 4" key="1">
    <citation type="submission" date="2023-10" db="EMBL/GenBank/DDBJ databases">
        <title>Novel methanotroph of the genus Methylocapsa from a subarctic wetland.</title>
        <authorList>
            <person name="Belova S.E."/>
            <person name="Oshkin I.Y."/>
            <person name="Miroshnikov K."/>
            <person name="Dedysh S.N."/>
        </authorList>
    </citation>
    <scope>NUCLEOTIDE SEQUENCE [LARGE SCALE GENOMIC DNA]</scope>
    <source>
        <strain evidence="3 4">RX1</strain>
    </source>
</reference>
<protein>
    <recommendedName>
        <fullName evidence="2">UPF0102 protein RZS28_00320</fullName>
    </recommendedName>
</protein>
<dbReference type="PANTHER" id="PTHR34039">
    <property type="entry name" value="UPF0102 PROTEIN YRAN"/>
    <property type="match status" value="1"/>
</dbReference>
<dbReference type="InterPro" id="IPR011856">
    <property type="entry name" value="tRNA_endonuc-like_dom_sf"/>
</dbReference>